<evidence type="ECO:0000256" key="3">
    <source>
        <dbReference type="ARBA" id="ARBA00022475"/>
    </source>
</evidence>
<evidence type="ECO:0000313" key="14">
    <source>
        <dbReference type="Proteomes" id="UP000321154"/>
    </source>
</evidence>
<dbReference type="Gene3D" id="3.40.50.300">
    <property type="entry name" value="P-loop containing nucleotide triphosphate hydrolases"/>
    <property type="match status" value="1"/>
</dbReference>
<dbReference type="EMBL" id="BJUV01000013">
    <property type="protein sequence ID" value="GEK83229.1"/>
    <property type="molecule type" value="Genomic_DNA"/>
</dbReference>
<dbReference type="AlphaFoldDB" id="A0A7W3PK07"/>
<keyword evidence="3" id="KW-1003">Cell membrane</keyword>
<comment type="subunit">
    <text evidence="10">Homodimer. Forms a membrane-associated complex with FtsX.</text>
</comment>
<comment type="function">
    <text evidence="9">Part of the ABC transporter FtsEX involved in cellular division. Has ATPase activity.</text>
</comment>
<dbReference type="Proteomes" id="UP000522688">
    <property type="component" value="Unassembled WGS sequence"/>
</dbReference>
<protein>
    <submittedName>
        <fullName evidence="13">D-methionine transport system ATP-binding protein</fullName>
    </submittedName>
    <submittedName>
        <fullName evidence="12">Methionine import ATP-binding protein MetN</fullName>
    </submittedName>
</protein>
<organism evidence="13 15">
    <name type="scientific">Frigoribacterium faeni</name>
    <dbReference type="NCBI Taxonomy" id="145483"/>
    <lineage>
        <taxon>Bacteria</taxon>
        <taxon>Bacillati</taxon>
        <taxon>Actinomycetota</taxon>
        <taxon>Actinomycetes</taxon>
        <taxon>Micrococcales</taxon>
        <taxon>Microbacteriaceae</taxon>
        <taxon>Frigoribacterium</taxon>
    </lineage>
</organism>
<name>A0A7W3PK07_9MICO</name>
<keyword evidence="8" id="KW-0472">Membrane</keyword>
<evidence type="ECO:0000313" key="15">
    <source>
        <dbReference type="Proteomes" id="UP000522688"/>
    </source>
</evidence>
<dbReference type="EMBL" id="JACGWW010000003">
    <property type="protein sequence ID" value="MBA8814289.1"/>
    <property type="molecule type" value="Genomic_DNA"/>
</dbReference>
<dbReference type="PANTHER" id="PTHR43166:SF30">
    <property type="entry name" value="METHIONINE IMPORT ATP-BINDING PROTEIN METN"/>
    <property type="match status" value="1"/>
</dbReference>
<keyword evidence="6" id="KW-1278">Translocase</keyword>
<dbReference type="InterPro" id="IPR045865">
    <property type="entry name" value="ACT-like_dom_sf"/>
</dbReference>
<dbReference type="InterPro" id="IPR027417">
    <property type="entry name" value="P-loop_NTPase"/>
</dbReference>
<dbReference type="InterPro" id="IPR017871">
    <property type="entry name" value="ABC_transporter-like_CS"/>
</dbReference>
<keyword evidence="2" id="KW-0813">Transport</keyword>
<keyword evidence="7" id="KW-0029">Amino-acid transport</keyword>
<proteinExistence type="inferred from homology"/>
<dbReference type="SUPFAM" id="SSF55021">
    <property type="entry name" value="ACT-like"/>
    <property type="match status" value="1"/>
</dbReference>
<dbReference type="GO" id="GO:0016887">
    <property type="term" value="F:ATP hydrolysis activity"/>
    <property type="evidence" value="ECO:0007669"/>
    <property type="project" value="InterPro"/>
</dbReference>
<dbReference type="InterPro" id="IPR003593">
    <property type="entry name" value="AAA+_ATPase"/>
</dbReference>
<evidence type="ECO:0000313" key="13">
    <source>
        <dbReference type="EMBL" id="MBA8814289.1"/>
    </source>
</evidence>
<dbReference type="PANTHER" id="PTHR43166">
    <property type="entry name" value="AMINO ACID IMPORT ATP-BINDING PROTEIN"/>
    <property type="match status" value="1"/>
</dbReference>
<evidence type="ECO:0000259" key="11">
    <source>
        <dbReference type="PROSITE" id="PS50893"/>
    </source>
</evidence>
<dbReference type="InterPro" id="IPR018449">
    <property type="entry name" value="NIL_domain"/>
</dbReference>
<keyword evidence="5 13" id="KW-0067">ATP-binding</keyword>
<reference evidence="13 15" key="2">
    <citation type="submission" date="2020-07" db="EMBL/GenBank/DDBJ databases">
        <title>Sequencing the genomes of 1000 actinobacteria strains.</title>
        <authorList>
            <person name="Klenk H.-P."/>
        </authorList>
    </citation>
    <scope>NUCLEOTIDE SEQUENCE [LARGE SCALE GENOMIC DNA]</scope>
    <source>
        <strain evidence="13 15">DSM 10309</strain>
    </source>
</reference>
<sequence>MTAAPVVSFEHVSKSYTVQGRRFDALHDVSLEVPRGQIFGIVGYSGAGKSTLLRTVNALERPTSGRVVVDGREVSALRGKELYAARRRIGMVFQQFNLLSSRTVFGNVAYPLRLSGLSRDETVDRVEELLDFVGLSDKALEHPAKLSGGQKQRVGIARALANRPDVLISDEATSALDPQTTGEVLDLLRRVNDEYGVTILLVTHEMDVIRELADRVAVMQGGEVIETGSVYDLFADPRHPTSKRFVSSVLHHQATPGALDRIREVHTGRIVRLHVEDRESNDPFLSRIARTHGVDFNVVYGGISELQSRLFGDLTVELLGDDVSVDAAIADLRLTTTVTEVAAGA</sequence>
<dbReference type="PROSITE" id="PS50893">
    <property type="entry name" value="ABC_TRANSPORTER_2"/>
    <property type="match status" value="1"/>
</dbReference>
<dbReference type="PROSITE" id="PS00211">
    <property type="entry name" value="ABC_TRANSPORTER_1"/>
    <property type="match status" value="1"/>
</dbReference>
<gene>
    <name evidence="12" type="primary">metN</name>
    <name evidence="13" type="ORF">FB463_002555</name>
    <name evidence="12" type="ORF">FFA01_15380</name>
</gene>
<evidence type="ECO:0000256" key="4">
    <source>
        <dbReference type="ARBA" id="ARBA00022741"/>
    </source>
</evidence>
<dbReference type="InterPro" id="IPR041701">
    <property type="entry name" value="MetN_ABC"/>
</dbReference>
<evidence type="ECO:0000256" key="6">
    <source>
        <dbReference type="ARBA" id="ARBA00022967"/>
    </source>
</evidence>
<evidence type="ECO:0000313" key="12">
    <source>
        <dbReference type="EMBL" id="GEK83229.1"/>
    </source>
</evidence>
<evidence type="ECO:0000256" key="2">
    <source>
        <dbReference type="ARBA" id="ARBA00022448"/>
    </source>
</evidence>
<dbReference type="GO" id="GO:0005886">
    <property type="term" value="C:plasma membrane"/>
    <property type="evidence" value="ECO:0007669"/>
    <property type="project" value="UniProtKB-ARBA"/>
</dbReference>
<dbReference type="Gene3D" id="3.30.70.260">
    <property type="match status" value="1"/>
</dbReference>
<dbReference type="SUPFAM" id="SSF52540">
    <property type="entry name" value="P-loop containing nucleoside triphosphate hydrolases"/>
    <property type="match status" value="1"/>
</dbReference>
<dbReference type="FunFam" id="3.40.50.300:FF:000056">
    <property type="entry name" value="Cell division ATP-binding protein FtsE"/>
    <property type="match status" value="1"/>
</dbReference>
<evidence type="ECO:0000256" key="10">
    <source>
        <dbReference type="ARBA" id="ARBA00063837"/>
    </source>
</evidence>
<dbReference type="OrthoDB" id="4283894at2"/>
<feature type="domain" description="ABC transporter" evidence="11">
    <location>
        <begin position="7"/>
        <end position="246"/>
    </location>
</feature>
<dbReference type="Proteomes" id="UP000321154">
    <property type="component" value="Unassembled WGS sequence"/>
</dbReference>
<evidence type="ECO:0000256" key="7">
    <source>
        <dbReference type="ARBA" id="ARBA00022970"/>
    </source>
</evidence>
<dbReference type="InterPro" id="IPR050086">
    <property type="entry name" value="MetN_ABC_transporter-like"/>
</dbReference>
<dbReference type="SMART" id="SM00930">
    <property type="entry name" value="NIL"/>
    <property type="match status" value="1"/>
</dbReference>
<evidence type="ECO:0000256" key="5">
    <source>
        <dbReference type="ARBA" id="ARBA00022840"/>
    </source>
</evidence>
<evidence type="ECO:0000256" key="1">
    <source>
        <dbReference type="ARBA" id="ARBA00005417"/>
    </source>
</evidence>
<dbReference type="RefSeq" id="WP_146854678.1">
    <property type="nucleotide sequence ID" value="NZ_BAAAHR010000007.1"/>
</dbReference>
<dbReference type="Pfam" id="PF00005">
    <property type="entry name" value="ABC_tran"/>
    <property type="match status" value="1"/>
</dbReference>
<dbReference type="Pfam" id="PF09383">
    <property type="entry name" value="NIL"/>
    <property type="match status" value="1"/>
</dbReference>
<comment type="similarity">
    <text evidence="1">Belongs to the ABC transporter superfamily.</text>
</comment>
<dbReference type="GO" id="GO:0005524">
    <property type="term" value="F:ATP binding"/>
    <property type="evidence" value="ECO:0007669"/>
    <property type="project" value="UniProtKB-KW"/>
</dbReference>
<keyword evidence="14" id="KW-1185">Reference proteome</keyword>
<reference evidence="12 14" key="1">
    <citation type="submission" date="2019-07" db="EMBL/GenBank/DDBJ databases">
        <title>Whole genome shotgun sequence of Frigoribacterium faeni NBRC 103066.</title>
        <authorList>
            <person name="Hosoyama A."/>
            <person name="Uohara A."/>
            <person name="Ohji S."/>
            <person name="Ichikawa N."/>
        </authorList>
    </citation>
    <scope>NUCLEOTIDE SEQUENCE [LARGE SCALE GENOMIC DNA]</scope>
    <source>
        <strain evidence="12 14">NBRC 103066</strain>
    </source>
</reference>
<dbReference type="SMART" id="SM00382">
    <property type="entry name" value="AAA"/>
    <property type="match status" value="1"/>
</dbReference>
<dbReference type="CDD" id="cd03258">
    <property type="entry name" value="ABC_MetN_methionine_transporter"/>
    <property type="match status" value="1"/>
</dbReference>
<evidence type="ECO:0000256" key="8">
    <source>
        <dbReference type="ARBA" id="ARBA00023136"/>
    </source>
</evidence>
<dbReference type="GO" id="GO:0006865">
    <property type="term" value="P:amino acid transport"/>
    <property type="evidence" value="ECO:0007669"/>
    <property type="project" value="UniProtKB-KW"/>
</dbReference>
<evidence type="ECO:0000256" key="9">
    <source>
        <dbReference type="ARBA" id="ARBA00054718"/>
    </source>
</evidence>
<accession>A0A7W3PK07</accession>
<dbReference type="InterPro" id="IPR003439">
    <property type="entry name" value="ABC_transporter-like_ATP-bd"/>
</dbReference>
<comment type="caution">
    <text evidence="13">The sequence shown here is derived from an EMBL/GenBank/DDBJ whole genome shotgun (WGS) entry which is preliminary data.</text>
</comment>
<keyword evidence="4" id="KW-0547">Nucleotide-binding</keyword>